<dbReference type="Pfam" id="PF09388">
    <property type="entry name" value="SpoOE-like"/>
    <property type="match status" value="1"/>
</dbReference>
<dbReference type="InterPro" id="IPR037208">
    <property type="entry name" value="Spo0E-like_sf"/>
</dbReference>
<dbReference type="SUPFAM" id="SSF140500">
    <property type="entry name" value="BAS1536-like"/>
    <property type="match status" value="1"/>
</dbReference>
<dbReference type="Proteomes" id="UP001486565">
    <property type="component" value="Chromosome"/>
</dbReference>
<gene>
    <name evidence="1" type="ORF">QBE51_10890</name>
</gene>
<name>A0ABZ2Y1T7_9FIRM</name>
<protein>
    <submittedName>
        <fullName evidence="1">Spo0E family sporulation regulatory protein-aspartic acid phosphatase</fullName>
    </submittedName>
</protein>
<evidence type="ECO:0000313" key="1">
    <source>
        <dbReference type="EMBL" id="WZL69295.1"/>
    </source>
</evidence>
<proteinExistence type="predicted"/>
<dbReference type="RefSeq" id="WP_341876291.1">
    <property type="nucleotide sequence ID" value="NZ_CP121687.1"/>
</dbReference>
<sequence length="51" mass="6266">MYSKLKELQEFLNEMIASEQYTYEEILNVSQKLDFLMVDYLKEQCHEENEQ</sequence>
<dbReference type="Gene3D" id="4.10.280.10">
    <property type="entry name" value="Helix-loop-helix DNA-binding domain"/>
    <property type="match status" value="1"/>
</dbReference>
<dbReference type="InterPro" id="IPR018540">
    <property type="entry name" value="Spo0E-like"/>
</dbReference>
<reference evidence="1 2" key="1">
    <citation type="submission" date="2023-03" db="EMBL/GenBank/DDBJ databases">
        <title>Novel Species.</title>
        <authorList>
            <person name="Ma S."/>
        </authorList>
    </citation>
    <scope>NUCLEOTIDE SEQUENCE [LARGE SCALE GENOMIC DNA]</scope>
    <source>
        <strain evidence="1 2">LIND6LT2</strain>
    </source>
</reference>
<dbReference type="InterPro" id="IPR036638">
    <property type="entry name" value="HLH_DNA-bd_sf"/>
</dbReference>
<accession>A0ABZ2Y1T7</accession>
<evidence type="ECO:0000313" key="2">
    <source>
        <dbReference type="Proteomes" id="UP001486565"/>
    </source>
</evidence>
<dbReference type="EMBL" id="CP121687">
    <property type="protein sequence ID" value="WZL69295.1"/>
    <property type="molecule type" value="Genomic_DNA"/>
</dbReference>
<keyword evidence="2" id="KW-1185">Reference proteome</keyword>
<organism evidence="1 2">
    <name type="scientific">Defluviitalea saccharophila</name>
    <dbReference type="NCBI Taxonomy" id="879970"/>
    <lineage>
        <taxon>Bacteria</taxon>
        <taxon>Bacillati</taxon>
        <taxon>Bacillota</taxon>
        <taxon>Clostridia</taxon>
        <taxon>Lachnospirales</taxon>
        <taxon>Defluviitaleaceae</taxon>
        <taxon>Defluviitalea</taxon>
    </lineage>
</organism>